<dbReference type="InterPro" id="IPR037138">
    <property type="entry name" value="His_deacetylse_dom_sf"/>
</dbReference>
<dbReference type="PANTHER" id="PTHR10625:SF10">
    <property type="entry name" value="HISTONE DEACETYLASE HDAC1"/>
    <property type="match status" value="1"/>
</dbReference>
<dbReference type="EMBL" id="CP046457">
    <property type="protein sequence ID" value="QGT99355.1"/>
    <property type="molecule type" value="Genomic_DNA"/>
</dbReference>
<evidence type="ECO:0000313" key="4">
    <source>
        <dbReference type="Proteomes" id="UP000426444"/>
    </source>
</evidence>
<evidence type="ECO:0000259" key="2">
    <source>
        <dbReference type="Pfam" id="PF00850"/>
    </source>
</evidence>
<sequence length="274" mass="30346">MDFIFSEECLKYKSMGHPESPERLEAAYDFLKDKFNFITPEPVSDEDLHLVHTSRHVKSVKNNDFFDFDSPNYENIYDFATLSAGGAVKAQEIQGFSLTRPPGHHAGKDFLGGFCYFNNIAIAVKKSGLKTLILDIDGHHGNGTEDVFLGDKQVTFISLHRTGIFPGTGHSSKDNIFNYPFRGKCGDEKYLETFEQALDAVSDIKFEQIAVSAGFDGHVNDMLASLGITTEAYQKIGEMISFFNLPTFAVGEGGYVGRDLGPNILSFVNGLKNK</sequence>
<dbReference type="GO" id="GO:0040029">
    <property type="term" value="P:epigenetic regulation of gene expression"/>
    <property type="evidence" value="ECO:0007669"/>
    <property type="project" value="TreeGrafter"/>
</dbReference>
<gene>
    <name evidence="3" type="ORF">SYNTR_0762</name>
</gene>
<dbReference type="PANTHER" id="PTHR10625">
    <property type="entry name" value="HISTONE DEACETYLASE HDAC1-RELATED"/>
    <property type="match status" value="1"/>
</dbReference>
<protein>
    <submittedName>
        <fullName evidence="3">Deacetylase</fullName>
    </submittedName>
</protein>
<evidence type="ECO:0000256" key="1">
    <source>
        <dbReference type="ARBA" id="ARBA00005947"/>
    </source>
</evidence>
<reference evidence="4" key="1">
    <citation type="journal article" date="2019" name="Microbiology">
        <title>Complete Genome Sequence of an Uncultured Bacterium of the Candidate Phylum Bipolaricaulota.</title>
        <authorList>
            <person name="Kadnikov V.V."/>
            <person name="Mardanov A.V."/>
            <person name="Beletsky A.V."/>
            <person name="Frank Y.A."/>
            <person name="Karnachuk O.V."/>
            <person name="Ravin N.V."/>
        </authorList>
    </citation>
    <scope>NUCLEOTIDE SEQUENCE [LARGE SCALE GENOMIC DNA]</scope>
</reference>
<dbReference type="GO" id="GO:0004407">
    <property type="term" value="F:histone deacetylase activity"/>
    <property type="evidence" value="ECO:0007669"/>
    <property type="project" value="TreeGrafter"/>
</dbReference>
<dbReference type="PRINTS" id="PR01270">
    <property type="entry name" value="HDASUPER"/>
</dbReference>
<dbReference type="InterPro" id="IPR023696">
    <property type="entry name" value="Ureohydrolase_dom_sf"/>
</dbReference>
<dbReference type="InterPro" id="IPR000286">
    <property type="entry name" value="HDACs"/>
</dbReference>
<organism evidence="3 4">
    <name type="scientific">Candidatus Syntrophocurvum alkaliphilum</name>
    <dbReference type="NCBI Taxonomy" id="2293317"/>
    <lineage>
        <taxon>Bacteria</taxon>
        <taxon>Bacillati</taxon>
        <taxon>Bacillota</taxon>
        <taxon>Clostridia</taxon>
        <taxon>Eubacteriales</taxon>
        <taxon>Syntrophomonadaceae</taxon>
        <taxon>Candidatus Syntrophocurvum</taxon>
    </lineage>
</organism>
<feature type="domain" description="Histone deacetylase" evidence="2">
    <location>
        <begin position="17"/>
        <end position="269"/>
    </location>
</feature>
<evidence type="ECO:0000313" key="3">
    <source>
        <dbReference type="EMBL" id="QGT99355.1"/>
    </source>
</evidence>
<dbReference type="SUPFAM" id="SSF52768">
    <property type="entry name" value="Arginase/deacetylase"/>
    <property type="match status" value="1"/>
</dbReference>
<proteinExistence type="inferred from homology"/>
<name>A0A6I6D918_9FIRM</name>
<dbReference type="Pfam" id="PF00850">
    <property type="entry name" value="Hist_deacetyl"/>
    <property type="match status" value="1"/>
</dbReference>
<keyword evidence="4" id="KW-1185">Reference proteome</keyword>
<dbReference type="Gene3D" id="3.40.800.20">
    <property type="entry name" value="Histone deacetylase domain"/>
    <property type="match status" value="1"/>
</dbReference>
<dbReference type="RefSeq" id="WP_197079179.1">
    <property type="nucleotide sequence ID" value="NZ_CP046457.1"/>
</dbReference>
<dbReference type="KEGG" id="salq:SYNTR_0762"/>
<accession>A0A6I6D918</accession>
<dbReference type="Proteomes" id="UP000426444">
    <property type="component" value="Chromosome"/>
</dbReference>
<comment type="similarity">
    <text evidence="1">Belongs to the histone deacetylase family.</text>
</comment>
<dbReference type="InterPro" id="IPR023801">
    <property type="entry name" value="His_deacetylse_dom"/>
</dbReference>
<dbReference type="AlphaFoldDB" id="A0A6I6D918"/>